<dbReference type="InterPro" id="IPR029061">
    <property type="entry name" value="THDP-binding"/>
</dbReference>
<keyword evidence="6 12" id="KW-0808">Transferase</keyword>
<dbReference type="GO" id="GO:0009097">
    <property type="term" value="P:isoleucine biosynthetic process"/>
    <property type="evidence" value="ECO:0007669"/>
    <property type="project" value="TreeGrafter"/>
</dbReference>
<comment type="catalytic activity">
    <reaction evidence="11 12">
        <text>2 pyruvate + H(+) = (2S)-2-acetolactate + CO2</text>
        <dbReference type="Rhea" id="RHEA:25249"/>
        <dbReference type="ChEBI" id="CHEBI:15361"/>
        <dbReference type="ChEBI" id="CHEBI:15378"/>
        <dbReference type="ChEBI" id="CHEBI:16526"/>
        <dbReference type="ChEBI" id="CHEBI:58476"/>
        <dbReference type="EC" id="2.2.1.6"/>
    </reaction>
</comment>
<evidence type="ECO:0000256" key="8">
    <source>
        <dbReference type="ARBA" id="ARBA00022842"/>
    </source>
</evidence>
<dbReference type="EC" id="2.2.1.6" evidence="4 12"/>
<dbReference type="PROSITE" id="PS00187">
    <property type="entry name" value="TPP_ENZYMES"/>
    <property type="match status" value="1"/>
</dbReference>
<dbReference type="CDD" id="cd02015">
    <property type="entry name" value="TPP_AHAS"/>
    <property type="match status" value="1"/>
</dbReference>
<dbReference type="InterPro" id="IPR029035">
    <property type="entry name" value="DHS-like_NAD/FAD-binding_dom"/>
</dbReference>
<keyword evidence="9 12" id="KW-0786">Thiamine pyrophosphate</keyword>
<dbReference type="InterPro" id="IPR012001">
    <property type="entry name" value="Thiamin_PyroP_enz_TPP-bd_dom"/>
</dbReference>
<evidence type="ECO:0000256" key="6">
    <source>
        <dbReference type="ARBA" id="ARBA00022679"/>
    </source>
</evidence>
<dbReference type="Pfam" id="PF00205">
    <property type="entry name" value="TPP_enzyme_M"/>
    <property type="match status" value="1"/>
</dbReference>
<keyword evidence="5 12" id="KW-0028">Amino-acid biosynthesis</keyword>
<dbReference type="SUPFAM" id="SSF52467">
    <property type="entry name" value="DHS-like NAD/FAD-binding domain"/>
    <property type="match status" value="1"/>
</dbReference>
<protein>
    <recommendedName>
        <fullName evidence="4 12">Acetolactate synthase</fullName>
        <ecNumber evidence="4 12">2.2.1.6</ecNumber>
    </recommendedName>
</protein>
<dbReference type="GO" id="GO:0005948">
    <property type="term" value="C:acetolactate synthase complex"/>
    <property type="evidence" value="ECO:0007669"/>
    <property type="project" value="TreeGrafter"/>
</dbReference>
<evidence type="ECO:0000256" key="10">
    <source>
        <dbReference type="ARBA" id="ARBA00023304"/>
    </source>
</evidence>
<dbReference type="FunFam" id="3.40.50.1220:FF:000008">
    <property type="entry name" value="Acetolactate synthase"/>
    <property type="match status" value="1"/>
</dbReference>
<evidence type="ECO:0000256" key="1">
    <source>
        <dbReference type="ARBA" id="ARBA00004974"/>
    </source>
</evidence>
<dbReference type="Pfam" id="PF02775">
    <property type="entry name" value="TPP_enzyme_C"/>
    <property type="match status" value="1"/>
</dbReference>
<comment type="pathway">
    <text evidence="2 12">Amino-acid biosynthesis; L-valine biosynthesis; L-valine from pyruvate: step 1/4.</text>
</comment>
<evidence type="ECO:0000256" key="7">
    <source>
        <dbReference type="ARBA" id="ARBA00022723"/>
    </source>
</evidence>
<evidence type="ECO:0000259" key="14">
    <source>
        <dbReference type="Pfam" id="PF02775"/>
    </source>
</evidence>
<evidence type="ECO:0000256" key="11">
    <source>
        <dbReference type="ARBA" id="ARBA00048670"/>
    </source>
</evidence>
<dbReference type="FunFam" id="3.40.50.970:FF:000007">
    <property type="entry name" value="Acetolactate synthase"/>
    <property type="match status" value="1"/>
</dbReference>
<reference evidence="16" key="1">
    <citation type="journal article" date="2021" name="PeerJ">
        <title>Extensive microbial diversity within the chicken gut microbiome revealed by metagenomics and culture.</title>
        <authorList>
            <person name="Gilroy R."/>
            <person name="Ravi A."/>
            <person name="Getino M."/>
            <person name="Pursley I."/>
            <person name="Horton D.L."/>
            <person name="Alikhan N.F."/>
            <person name="Baker D."/>
            <person name="Gharbi K."/>
            <person name="Hall N."/>
            <person name="Watson M."/>
            <person name="Adriaenssens E.M."/>
            <person name="Foster-Nyarko E."/>
            <person name="Jarju S."/>
            <person name="Secka A."/>
            <person name="Antonio M."/>
            <person name="Oren A."/>
            <person name="Chaudhuri R.R."/>
            <person name="La Ragione R."/>
            <person name="Hildebrand F."/>
            <person name="Pallen M.J."/>
        </authorList>
    </citation>
    <scope>NUCLEOTIDE SEQUENCE</scope>
    <source>
        <strain evidence="16">CHK191-13928</strain>
    </source>
</reference>
<sequence>MGKMTGNEFLVKALQEEGVEKLFAYPGACVIDIFDELYKQEQVELVLPRHEQGLIHAADGYARSTGKVGVCLATSGPGATNLVTGIATANYDSVPLVCFTGQVATSLIGNDTFQEVDIVGVTRNIAKFVIVVRKREDLNRLIKEAFYIARTGKPGPVLLDLPKDVMAEMGSDEYPETVSIRGYKPNPKAHHGQILRAMEMIYKMKRPLFLIGGGAKISGAFDEMTKLMEMLRIPLVTTIMGRGIVPTNHPLYFGNIGMHGNYAANEAVNSCDLLISIGTRFNDRITGKLGTFASKAKIIHIDIDTAAISKNVTVDIPIVGDAKDAIQLMLEIAQHEKACDTEPWILKMESWRKKYPIKMEEKEKLVPIQVIEAINEFFDNPIVTTDVGQNQMWTTQFLELRGKRQLLTSGGLGTMGYGLPSAIGAAIGNPGREVVTVCGDGGFQMNSQEMATAVVQELPITICVLNNGYLGMVRQWQDLFYGKKYAGTCLRRRKSCEHFCGNDFSKCPPYTPDFVKLAESYGAQGIRVFKKEEIIPAFEKARAKKDGPTLIEFIIEDEELVMPMVKPNGSITDLIMEREEEEE</sequence>
<dbReference type="SUPFAM" id="SSF52518">
    <property type="entry name" value="Thiamin diphosphate-binding fold (THDP-binding)"/>
    <property type="match status" value="2"/>
</dbReference>
<dbReference type="NCBIfam" id="TIGR00118">
    <property type="entry name" value="acolac_lg"/>
    <property type="match status" value="1"/>
</dbReference>
<evidence type="ECO:0000256" key="3">
    <source>
        <dbReference type="ARBA" id="ARBA00007812"/>
    </source>
</evidence>
<dbReference type="InterPro" id="IPR045229">
    <property type="entry name" value="TPP_enz"/>
</dbReference>
<dbReference type="InterPro" id="IPR039368">
    <property type="entry name" value="AHAS_TPP"/>
</dbReference>
<feature type="domain" description="Thiamine pyrophosphate enzyme TPP-binding" evidence="14">
    <location>
        <begin position="386"/>
        <end position="553"/>
    </location>
</feature>
<evidence type="ECO:0000256" key="12">
    <source>
        <dbReference type="RuleBase" id="RU003591"/>
    </source>
</evidence>
<dbReference type="GO" id="GO:0009099">
    <property type="term" value="P:L-valine biosynthetic process"/>
    <property type="evidence" value="ECO:0007669"/>
    <property type="project" value="TreeGrafter"/>
</dbReference>
<dbReference type="GO" id="GO:0003984">
    <property type="term" value="F:acetolactate synthase activity"/>
    <property type="evidence" value="ECO:0007669"/>
    <property type="project" value="UniProtKB-EC"/>
</dbReference>
<gene>
    <name evidence="16" type="primary">ilvB</name>
    <name evidence="16" type="ORF">H9735_03185</name>
</gene>
<dbReference type="InterPro" id="IPR000399">
    <property type="entry name" value="TPP-bd_CS"/>
</dbReference>
<dbReference type="Gene3D" id="3.40.50.1220">
    <property type="entry name" value="TPP-binding domain"/>
    <property type="match status" value="1"/>
</dbReference>
<reference evidence="16" key="2">
    <citation type="submission" date="2021-04" db="EMBL/GenBank/DDBJ databases">
        <authorList>
            <person name="Gilroy R."/>
        </authorList>
    </citation>
    <scope>NUCLEOTIDE SEQUENCE</scope>
    <source>
        <strain evidence="16">CHK191-13928</strain>
    </source>
</reference>
<evidence type="ECO:0000313" key="17">
    <source>
        <dbReference type="Proteomes" id="UP000886721"/>
    </source>
</evidence>
<dbReference type="Pfam" id="PF02776">
    <property type="entry name" value="TPP_enzyme_N"/>
    <property type="match status" value="1"/>
</dbReference>
<evidence type="ECO:0000259" key="15">
    <source>
        <dbReference type="Pfam" id="PF02776"/>
    </source>
</evidence>
<dbReference type="AlphaFoldDB" id="A0A9D1WU33"/>
<dbReference type="GO" id="GO:0030976">
    <property type="term" value="F:thiamine pyrophosphate binding"/>
    <property type="evidence" value="ECO:0007669"/>
    <property type="project" value="UniProtKB-UniRule"/>
</dbReference>
<keyword evidence="8 12" id="KW-0460">Magnesium</keyword>
<comment type="cofactor">
    <cofactor evidence="12">
        <name>thiamine diphosphate</name>
        <dbReference type="ChEBI" id="CHEBI:58937"/>
    </cofactor>
    <text evidence="12">Binds 1 thiamine pyrophosphate per subunit.</text>
</comment>
<dbReference type="CDD" id="cd07035">
    <property type="entry name" value="TPP_PYR_POX_like"/>
    <property type="match status" value="1"/>
</dbReference>
<evidence type="ECO:0000256" key="5">
    <source>
        <dbReference type="ARBA" id="ARBA00022605"/>
    </source>
</evidence>
<proteinExistence type="inferred from homology"/>
<accession>A0A9D1WU33</accession>
<comment type="cofactor">
    <cofactor evidence="12">
        <name>Mg(2+)</name>
        <dbReference type="ChEBI" id="CHEBI:18420"/>
    </cofactor>
    <text evidence="12">Binds 1 Mg(2+) ion per subunit.</text>
</comment>
<dbReference type="InterPro" id="IPR012000">
    <property type="entry name" value="Thiamin_PyroP_enz_cen_dom"/>
</dbReference>
<comment type="caution">
    <text evidence="16">The sequence shown here is derived from an EMBL/GenBank/DDBJ whole genome shotgun (WGS) entry which is preliminary data.</text>
</comment>
<dbReference type="InterPro" id="IPR011766">
    <property type="entry name" value="TPP_enzyme_TPP-bd"/>
</dbReference>
<evidence type="ECO:0000256" key="4">
    <source>
        <dbReference type="ARBA" id="ARBA00013145"/>
    </source>
</evidence>
<keyword evidence="7 12" id="KW-0479">Metal-binding</keyword>
<dbReference type="InterPro" id="IPR012846">
    <property type="entry name" value="Acetolactate_synth_lsu"/>
</dbReference>
<evidence type="ECO:0000313" key="16">
    <source>
        <dbReference type="EMBL" id="HIX67116.1"/>
    </source>
</evidence>
<comment type="pathway">
    <text evidence="1 12">Amino-acid biosynthesis; L-isoleucine biosynthesis; L-isoleucine from 2-oxobutanoate: step 1/4.</text>
</comment>
<evidence type="ECO:0000256" key="2">
    <source>
        <dbReference type="ARBA" id="ARBA00005025"/>
    </source>
</evidence>
<evidence type="ECO:0000256" key="9">
    <source>
        <dbReference type="ARBA" id="ARBA00023052"/>
    </source>
</evidence>
<dbReference type="Proteomes" id="UP000886721">
    <property type="component" value="Unassembled WGS sequence"/>
</dbReference>
<comment type="similarity">
    <text evidence="3 12">Belongs to the TPP enzyme family.</text>
</comment>
<feature type="domain" description="Thiamine pyrophosphate enzyme central" evidence="13">
    <location>
        <begin position="196"/>
        <end position="327"/>
    </location>
</feature>
<dbReference type="PANTHER" id="PTHR18968:SF13">
    <property type="entry name" value="ACETOLACTATE SYNTHASE CATALYTIC SUBUNIT, MITOCHONDRIAL"/>
    <property type="match status" value="1"/>
</dbReference>
<name>A0A9D1WU33_9FIRM</name>
<keyword evidence="10 12" id="KW-0100">Branched-chain amino acid biosynthesis</keyword>
<organism evidence="16 17">
    <name type="scientific">Candidatus Anaerostipes excrementavium</name>
    <dbReference type="NCBI Taxonomy" id="2838463"/>
    <lineage>
        <taxon>Bacteria</taxon>
        <taxon>Bacillati</taxon>
        <taxon>Bacillota</taxon>
        <taxon>Clostridia</taxon>
        <taxon>Lachnospirales</taxon>
        <taxon>Lachnospiraceae</taxon>
        <taxon>Anaerostipes</taxon>
    </lineage>
</organism>
<feature type="domain" description="Thiamine pyrophosphate enzyme N-terminal TPP-binding" evidence="15">
    <location>
        <begin position="4"/>
        <end position="119"/>
    </location>
</feature>
<dbReference type="Gene3D" id="3.40.50.970">
    <property type="match status" value="2"/>
</dbReference>
<dbReference type="PANTHER" id="PTHR18968">
    <property type="entry name" value="THIAMINE PYROPHOSPHATE ENZYMES"/>
    <property type="match status" value="1"/>
</dbReference>
<dbReference type="GO" id="GO:0050660">
    <property type="term" value="F:flavin adenine dinucleotide binding"/>
    <property type="evidence" value="ECO:0007669"/>
    <property type="project" value="InterPro"/>
</dbReference>
<evidence type="ECO:0000259" key="13">
    <source>
        <dbReference type="Pfam" id="PF00205"/>
    </source>
</evidence>
<dbReference type="GO" id="GO:0000287">
    <property type="term" value="F:magnesium ion binding"/>
    <property type="evidence" value="ECO:0007669"/>
    <property type="project" value="UniProtKB-UniRule"/>
</dbReference>
<dbReference type="EMBL" id="DXEM01000010">
    <property type="protein sequence ID" value="HIX67116.1"/>
    <property type="molecule type" value="Genomic_DNA"/>
</dbReference>